<dbReference type="Pfam" id="PF02133">
    <property type="entry name" value="Transp_cyt_pur"/>
    <property type="match status" value="1"/>
</dbReference>
<sequence>MWSQSDYTSFAREPGDQVLAQLIMEPLGTIIVACIGIICTSLRSVGGFLTVVFVFVMQPLSLLNSAGNFLTVVGSFNVFLGPLKGIMFADDFLIRKRTMELTGL</sequence>
<accession>A0AAI9Z6Y5</accession>
<evidence type="ECO:0000313" key="8">
    <source>
        <dbReference type="Proteomes" id="UP001240678"/>
    </source>
</evidence>
<dbReference type="PANTHER" id="PTHR30618:SF0">
    <property type="entry name" value="PURINE-URACIL PERMEASE NCS1"/>
    <property type="match status" value="1"/>
</dbReference>
<evidence type="ECO:0000256" key="3">
    <source>
        <dbReference type="ARBA" id="ARBA00022692"/>
    </source>
</evidence>
<evidence type="ECO:0000256" key="5">
    <source>
        <dbReference type="ARBA" id="ARBA00023136"/>
    </source>
</evidence>
<dbReference type="RefSeq" id="XP_060318833.1">
    <property type="nucleotide sequence ID" value="XM_060450183.1"/>
</dbReference>
<dbReference type="GO" id="GO:0015205">
    <property type="term" value="F:nucleobase transmembrane transporter activity"/>
    <property type="evidence" value="ECO:0007669"/>
    <property type="project" value="TreeGrafter"/>
</dbReference>
<dbReference type="Proteomes" id="UP001240678">
    <property type="component" value="Unassembled WGS sequence"/>
</dbReference>
<evidence type="ECO:0000256" key="1">
    <source>
        <dbReference type="ARBA" id="ARBA00004141"/>
    </source>
</evidence>
<keyword evidence="3 6" id="KW-0812">Transmembrane</keyword>
<protein>
    <submittedName>
        <fullName evidence="7">Uncharacterized protein</fullName>
    </submittedName>
</protein>
<dbReference type="InterPro" id="IPR045225">
    <property type="entry name" value="Uracil/uridine/allantoin_perm"/>
</dbReference>
<comment type="similarity">
    <text evidence="2">Belongs to the purine-cytosine permease (2.A.39) family.</text>
</comment>
<keyword evidence="8" id="KW-1185">Reference proteome</keyword>
<organism evidence="7 8">
    <name type="scientific">Colletotrichum costaricense</name>
    <dbReference type="NCBI Taxonomy" id="1209916"/>
    <lineage>
        <taxon>Eukaryota</taxon>
        <taxon>Fungi</taxon>
        <taxon>Dikarya</taxon>
        <taxon>Ascomycota</taxon>
        <taxon>Pezizomycotina</taxon>
        <taxon>Sordariomycetes</taxon>
        <taxon>Hypocreomycetidae</taxon>
        <taxon>Glomerellales</taxon>
        <taxon>Glomerellaceae</taxon>
        <taxon>Colletotrichum</taxon>
        <taxon>Colletotrichum acutatum species complex</taxon>
    </lineage>
</organism>
<dbReference type="EMBL" id="MOOE01000002">
    <property type="protein sequence ID" value="KAK1536671.1"/>
    <property type="molecule type" value="Genomic_DNA"/>
</dbReference>
<proteinExistence type="inferred from homology"/>
<dbReference type="GO" id="GO:0005886">
    <property type="term" value="C:plasma membrane"/>
    <property type="evidence" value="ECO:0007669"/>
    <property type="project" value="TreeGrafter"/>
</dbReference>
<evidence type="ECO:0000256" key="6">
    <source>
        <dbReference type="SAM" id="Phobius"/>
    </source>
</evidence>
<gene>
    <name evidence="7" type="ORF">CCOS01_01991</name>
</gene>
<comment type="subcellular location">
    <subcellularLocation>
        <location evidence="1">Membrane</location>
        <topology evidence="1">Multi-pass membrane protein</topology>
    </subcellularLocation>
</comment>
<dbReference type="AlphaFoldDB" id="A0AAI9Z6Y5"/>
<dbReference type="PANTHER" id="PTHR30618">
    <property type="entry name" value="NCS1 FAMILY PURINE/PYRIMIDINE TRANSPORTER"/>
    <property type="match status" value="1"/>
</dbReference>
<name>A0AAI9Z6Y5_9PEZI</name>
<dbReference type="InterPro" id="IPR001248">
    <property type="entry name" value="Pur-cyt_permease"/>
</dbReference>
<dbReference type="GeneID" id="85333730"/>
<feature type="transmembrane region" description="Helical" evidence="6">
    <location>
        <begin position="69"/>
        <end position="89"/>
    </location>
</feature>
<comment type="caution">
    <text evidence="7">The sequence shown here is derived from an EMBL/GenBank/DDBJ whole genome shotgun (WGS) entry which is preliminary data.</text>
</comment>
<evidence type="ECO:0000313" key="7">
    <source>
        <dbReference type="EMBL" id="KAK1536671.1"/>
    </source>
</evidence>
<reference evidence="7 8" key="1">
    <citation type="submission" date="2016-10" db="EMBL/GenBank/DDBJ databases">
        <title>The genome sequence of Colletotrichum fioriniae PJ7.</title>
        <authorList>
            <person name="Baroncelli R."/>
        </authorList>
    </citation>
    <scope>NUCLEOTIDE SEQUENCE [LARGE SCALE GENOMIC DNA]</scope>
    <source>
        <strain evidence="7 8">IMI 309622</strain>
    </source>
</reference>
<evidence type="ECO:0000256" key="2">
    <source>
        <dbReference type="ARBA" id="ARBA00008974"/>
    </source>
</evidence>
<keyword evidence="4 6" id="KW-1133">Transmembrane helix</keyword>
<keyword evidence="5 6" id="KW-0472">Membrane</keyword>
<evidence type="ECO:0000256" key="4">
    <source>
        <dbReference type="ARBA" id="ARBA00022989"/>
    </source>
</evidence>
<dbReference type="Gene3D" id="1.10.4160.10">
    <property type="entry name" value="Hydantoin permease"/>
    <property type="match status" value="1"/>
</dbReference>